<dbReference type="KEGG" id="dan:6503569"/>
<evidence type="ECO:0000256" key="1">
    <source>
        <dbReference type="SAM" id="MobiDB-lite"/>
    </source>
</evidence>
<gene>
    <name evidence="3" type="primary">Dana\GF20877</name>
    <name evidence="3" type="synonym">dana_GLEANR_4121</name>
    <name evidence="3" type="ORF">GF20877</name>
</gene>
<dbReference type="HOGENOM" id="CLU_605907_0_0_1"/>
<organism evidence="3 4">
    <name type="scientific">Drosophila ananassae</name>
    <name type="common">Fruit fly</name>
    <dbReference type="NCBI Taxonomy" id="7217"/>
    <lineage>
        <taxon>Eukaryota</taxon>
        <taxon>Metazoa</taxon>
        <taxon>Ecdysozoa</taxon>
        <taxon>Arthropoda</taxon>
        <taxon>Hexapoda</taxon>
        <taxon>Insecta</taxon>
        <taxon>Pterygota</taxon>
        <taxon>Neoptera</taxon>
        <taxon>Endopterygota</taxon>
        <taxon>Diptera</taxon>
        <taxon>Brachycera</taxon>
        <taxon>Muscomorpha</taxon>
        <taxon>Ephydroidea</taxon>
        <taxon>Drosophilidae</taxon>
        <taxon>Drosophila</taxon>
        <taxon>Sophophora</taxon>
    </lineage>
</organism>
<feature type="domain" description="PARP16 N-terminal" evidence="2">
    <location>
        <begin position="153"/>
        <end position="240"/>
    </location>
</feature>
<dbReference type="InterPro" id="IPR041400">
    <property type="entry name" value="PARP16_N"/>
</dbReference>
<dbReference type="eggNOG" id="ENOG502T0F5">
    <property type="taxonomic scope" value="Eukaryota"/>
</dbReference>
<feature type="compositionally biased region" description="Low complexity" evidence="1">
    <location>
        <begin position="50"/>
        <end position="80"/>
    </location>
</feature>
<sequence length="453" mass="49769">MMHLNAPYHRVFDTIPYDLPPWVDTTFSHRSPLWAGPVQVSGSGSGSGSNGINNGSPGSTSSSSSTTSTISISSSSSGYLTGSISESISSSYFRQDDQEGGHVLWSAWCSGGEEPEDLPRTDPEYIRPGILETAMAPPFSVWQIRAMERLRELLEGNLIGADAKWMLFVTSVMSYRSSSLLRSCAPPTVRPPLDGRQLDALTLAVSNLPDMLQLQRQLKSNHMHWGPLPDEQVALLHWVLIESGTPSLRPLLSHERQRLWTELGQRPTGTPSLVFQVVGGGGQDTQGQETGANEAICSVYGISSSSWLFYSGEMDALYPMICVPEDPGQEELQLQQDLRRACDRAPVCACWGQSLCGSLLRCVAICQIRQAKLQVCYLLIYTVSVSQRPNLREMMVEWQQQGILQPGRSHNEGGHPGRTKDSLAKGPFWRIGWSSLLKHVGLALNILSSGRSW</sequence>
<reference evidence="3 4" key="1">
    <citation type="journal article" date="2007" name="Nature">
        <title>Evolution of genes and genomes on the Drosophila phylogeny.</title>
        <authorList>
            <consortium name="Drosophila 12 Genomes Consortium"/>
            <person name="Clark A.G."/>
            <person name="Eisen M.B."/>
            <person name="Smith D.R."/>
            <person name="Bergman C.M."/>
            <person name="Oliver B."/>
            <person name="Markow T.A."/>
            <person name="Kaufman T.C."/>
            <person name="Kellis M."/>
            <person name="Gelbart W."/>
            <person name="Iyer V.N."/>
            <person name="Pollard D.A."/>
            <person name="Sackton T.B."/>
            <person name="Larracuente A.M."/>
            <person name="Singh N.D."/>
            <person name="Abad J.P."/>
            <person name="Abt D.N."/>
            <person name="Adryan B."/>
            <person name="Aguade M."/>
            <person name="Akashi H."/>
            <person name="Anderson W.W."/>
            <person name="Aquadro C.F."/>
            <person name="Ardell D.H."/>
            <person name="Arguello R."/>
            <person name="Artieri C.G."/>
            <person name="Barbash D.A."/>
            <person name="Barker D."/>
            <person name="Barsanti P."/>
            <person name="Batterham P."/>
            <person name="Batzoglou S."/>
            <person name="Begun D."/>
            <person name="Bhutkar A."/>
            <person name="Blanco E."/>
            <person name="Bosak S.A."/>
            <person name="Bradley R.K."/>
            <person name="Brand A.D."/>
            <person name="Brent M.R."/>
            <person name="Brooks A.N."/>
            <person name="Brown R.H."/>
            <person name="Butlin R.K."/>
            <person name="Caggese C."/>
            <person name="Calvi B.R."/>
            <person name="Bernardo de Carvalho A."/>
            <person name="Caspi A."/>
            <person name="Castrezana S."/>
            <person name="Celniker S.E."/>
            <person name="Chang J.L."/>
            <person name="Chapple C."/>
            <person name="Chatterji S."/>
            <person name="Chinwalla A."/>
            <person name="Civetta A."/>
            <person name="Clifton S.W."/>
            <person name="Comeron J.M."/>
            <person name="Costello J.C."/>
            <person name="Coyne J.A."/>
            <person name="Daub J."/>
            <person name="David R.G."/>
            <person name="Delcher A.L."/>
            <person name="Delehaunty K."/>
            <person name="Do C.B."/>
            <person name="Ebling H."/>
            <person name="Edwards K."/>
            <person name="Eickbush T."/>
            <person name="Evans J.D."/>
            <person name="Filipski A."/>
            <person name="Findeiss S."/>
            <person name="Freyhult E."/>
            <person name="Fulton L."/>
            <person name="Fulton R."/>
            <person name="Garcia A.C."/>
            <person name="Gardiner A."/>
            <person name="Garfield D.A."/>
            <person name="Garvin B.E."/>
            <person name="Gibson G."/>
            <person name="Gilbert D."/>
            <person name="Gnerre S."/>
            <person name="Godfrey J."/>
            <person name="Good R."/>
            <person name="Gotea V."/>
            <person name="Gravely B."/>
            <person name="Greenberg A.J."/>
            <person name="Griffiths-Jones S."/>
            <person name="Gross S."/>
            <person name="Guigo R."/>
            <person name="Gustafson E.A."/>
            <person name="Haerty W."/>
            <person name="Hahn M.W."/>
            <person name="Halligan D.L."/>
            <person name="Halpern A.L."/>
            <person name="Halter G.M."/>
            <person name="Han M.V."/>
            <person name="Heger A."/>
            <person name="Hillier L."/>
            <person name="Hinrichs A.S."/>
            <person name="Holmes I."/>
            <person name="Hoskins R.A."/>
            <person name="Hubisz M.J."/>
            <person name="Hultmark D."/>
            <person name="Huntley M.A."/>
            <person name="Jaffe D.B."/>
            <person name="Jagadeeshan S."/>
            <person name="Jeck W.R."/>
            <person name="Johnson J."/>
            <person name="Jones C.D."/>
            <person name="Jordan W.C."/>
            <person name="Karpen G.H."/>
            <person name="Kataoka E."/>
            <person name="Keightley P.D."/>
            <person name="Kheradpour P."/>
            <person name="Kirkness E.F."/>
            <person name="Koerich L.B."/>
            <person name="Kristiansen K."/>
            <person name="Kudrna D."/>
            <person name="Kulathinal R.J."/>
            <person name="Kumar S."/>
            <person name="Kwok R."/>
            <person name="Lander E."/>
            <person name="Langley C.H."/>
            <person name="Lapoint R."/>
            <person name="Lazzaro B.P."/>
            <person name="Lee S.J."/>
            <person name="Levesque L."/>
            <person name="Li R."/>
            <person name="Lin C.F."/>
            <person name="Lin M.F."/>
            <person name="Lindblad-Toh K."/>
            <person name="Llopart A."/>
            <person name="Long M."/>
            <person name="Low L."/>
            <person name="Lozovsky E."/>
            <person name="Lu J."/>
            <person name="Luo M."/>
            <person name="Machado C.A."/>
            <person name="Makalowski W."/>
            <person name="Marzo M."/>
            <person name="Matsuda M."/>
            <person name="Matzkin L."/>
            <person name="McAllister B."/>
            <person name="McBride C.S."/>
            <person name="McKernan B."/>
            <person name="McKernan K."/>
            <person name="Mendez-Lago M."/>
            <person name="Minx P."/>
            <person name="Mollenhauer M.U."/>
            <person name="Montooth K."/>
            <person name="Mount S.M."/>
            <person name="Mu X."/>
            <person name="Myers E."/>
            <person name="Negre B."/>
            <person name="Newfeld S."/>
            <person name="Nielsen R."/>
            <person name="Noor M.A."/>
            <person name="O'Grady P."/>
            <person name="Pachter L."/>
            <person name="Papaceit M."/>
            <person name="Parisi M.J."/>
            <person name="Parisi M."/>
            <person name="Parts L."/>
            <person name="Pedersen J.S."/>
            <person name="Pesole G."/>
            <person name="Phillippy A.M."/>
            <person name="Ponting C.P."/>
            <person name="Pop M."/>
            <person name="Porcelli D."/>
            <person name="Powell J.R."/>
            <person name="Prohaska S."/>
            <person name="Pruitt K."/>
            <person name="Puig M."/>
            <person name="Quesneville H."/>
            <person name="Ram K.R."/>
            <person name="Rand D."/>
            <person name="Rasmussen M.D."/>
            <person name="Reed L.K."/>
            <person name="Reenan R."/>
            <person name="Reily A."/>
            <person name="Remington K.A."/>
            <person name="Rieger T.T."/>
            <person name="Ritchie M.G."/>
            <person name="Robin C."/>
            <person name="Rogers Y.H."/>
            <person name="Rohde C."/>
            <person name="Rozas J."/>
            <person name="Rubenfield M.J."/>
            <person name="Ruiz A."/>
            <person name="Russo S."/>
            <person name="Salzberg S.L."/>
            <person name="Sanchez-Gracia A."/>
            <person name="Saranga D.J."/>
            <person name="Sato H."/>
            <person name="Schaeffer S.W."/>
            <person name="Schatz M.C."/>
            <person name="Schlenke T."/>
            <person name="Schwartz R."/>
            <person name="Segarra C."/>
            <person name="Singh R.S."/>
            <person name="Sirot L."/>
            <person name="Sirota M."/>
            <person name="Sisneros N.B."/>
            <person name="Smith C.D."/>
            <person name="Smith T.F."/>
            <person name="Spieth J."/>
            <person name="Stage D.E."/>
            <person name="Stark A."/>
            <person name="Stephan W."/>
            <person name="Strausberg R.L."/>
            <person name="Strempel S."/>
            <person name="Sturgill D."/>
            <person name="Sutton G."/>
            <person name="Sutton G.G."/>
            <person name="Tao W."/>
            <person name="Teichmann S."/>
            <person name="Tobari Y.N."/>
            <person name="Tomimura Y."/>
            <person name="Tsolas J.M."/>
            <person name="Valente V.L."/>
            <person name="Venter E."/>
            <person name="Venter J.C."/>
            <person name="Vicario S."/>
            <person name="Vieira F.G."/>
            <person name="Vilella A.J."/>
            <person name="Villasante A."/>
            <person name="Walenz B."/>
            <person name="Wang J."/>
            <person name="Wasserman M."/>
            <person name="Watts T."/>
            <person name="Wilson D."/>
            <person name="Wilson R.K."/>
            <person name="Wing R.A."/>
            <person name="Wolfner M.F."/>
            <person name="Wong A."/>
            <person name="Wong G.K."/>
            <person name="Wu C.I."/>
            <person name="Wu G."/>
            <person name="Yamamoto D."/>
            <person name="Yang H.P."/>
            <person name="Yang S.P."/>
            <person name="Yorke J.A."/>
            <person name="Yoshida K."/>
            <person name="Zdobnov E."/>
            <person name="Zhang P."/>
            <person name="Zhang Y."/>
            <person name="Zimin A.V."/>
            <person name="Baldwin J."/>
            <person name="Abdouelleil A."/>
            <person name="Abdulkadir J."/>
            <person name="Abebe A."/>
            <person name="Abera B."/>
            <person name="Abreu J."/>
            <person name="Acer S.C."/>
            <person name="Aftuck L."/>
            <person name="Alexander A."/>
            <person name="An P."/>
            <person name="Anderson E."/>
            <person name="Anderson S."/>
            <person name="Arachi H."/>
            <person name="Azer M."/>
            <person name="Bachantsang P."/>
            <person name="Barry A."/>
            <person name="Bayul T."/>
            <person name="Berlin A."/>
            <person name="Bessette D."/>
            <person name="Bloom T."/>
            <person name="Blye J."/>
            <person name="Boguslavskiy L."/>
            <person name="Bonnet C."/>
            <person name="Boukhgalter B."/>
            <person name="Bourzgui I."/>
            <person name="Brown A."/>
            <person name="Cahill P."/>
            <person name="Channer S."/>
            <person name="Cheshatsang Y."/>
            <person name="Chuda L."/>
            <person name="Citroen M."/>
            <person name="Collymore A."/>
            <person name="Cooke P."/>
            <person name="Costello M."/>
            <person name="D'Aco K."/>
            <person name="Daza R."/>
            <person name="De Haan G."/>
            <person name="DeGray S."/>
            <person name="DeMaso C."/>
            <person name="Dhargay N."/>
            <person name="Dooley K."/>
            <person name="Dooley E."/>
            <person name="Doricent M."/>
            <person name="Dorje P."/>
            <person name="Dorjee K."/>
            <person name="Dupes A."/>
            <person name="Elong R."/>
            <person name="Falk J."/>
            <person name="Farina A."/>
            <person name="Faro S."/>
            <person name="Ferguson D."/>
            <person name="Fisher S."/>
            <person name="Foley C.D."/>
            <person name="Franke A."/>
            <person name="Friedrich D."/>
            <person name="Gadbois L."/>
            <person name="Gearin G."/>
            <person name="Gearin C.R."/>
            <person name="Giannoukos G."/>
            <person name="Goode T."/>
            <person name="Graham J."/>
            <person name="Grandbois E."/>
            <person name="Grewal S."/>
            <person name="Gyaltsen K."/>
            <person name="Hafez N."/>
            <person name="Hagos B."/>
            <person name="Hall J."/>
            <person name="Henson C."/>
            <person name="Hollinger A."/>
            <person name="Honan T."/>
            <person name="Huard M.D."/>
            <person name="Hughes L."/>
            <person name="Hurhula B."/>
            <person name="Husby M.E."/>
            <person name="Kamat A."/>
            <person name="Kanga B."/>
            <person name="Kashin S."/>
            <person name="Khazanovich D."/>
            <person name="Kisner P."/>
            <person name="Lance K."/>
            <person name="Lara M."/>
            <person name="Lee W."/>
            <person name="Lennon N."/>
            <person name="Letendre F."/>
            <person name="LeVine R."/>
            <person name="Lipovsky A."/>
            <person name="Liu X."/>
            <person name="Liu J."/>
            <person name="Liu S."/>
            <person name="Lokyitsang T."/>
            <person name="Lokyitsang Y."/>
            <person name="Lubonja R."/>
            <person name="Lui A."/>
            <person name="MacDonald P."/>
            <person name="Magnisalis V."/>
            <person name="Maru K."/>
            <person name="Matthews C."/>
            <person name="McCusker W."/>
            <person name="McDonough S."/>
            <person name="Mehta T."/>
            <person name="Meldrim J."/>
            <person name="Meneus L."/>
            <person name="Mihai O."/>
            <person name="Mihalev A."/>
            <person name="Mihova T."/>
            <person name="Mittelman R."/>
            <person name="Mlenga V."/>
            <person name="Montmayeur A."/>
            <person name="Mulrain L."/>
            <person name="Navidi A."/>
            <person name="Naylor J."/>
            <person name="Negash T."/>
            <person name="Nguyen T."/>
            <person name="Nguyen N."/>
            <person name="Nicol R."/>
            <person name="Norbu C."/>
            <person name="Norbu N."/>
            <person name="Novod N."/>
            <person name="O'Neill B."/>
            <person name="Osman S."/>
            <person name="Markiewicz E."/>
            <person name="Oyono O.L."/>
            <person name="Patti C."/>
            <person name="Phunkhang P."/>
            <person name="Pierre F."/>
            <person name="Priest M."/>
            <person name="Raghuraman S."/>
            <person name="Rege F."/>
            <person name="Reyes R."/>
            <person name="Rise C."/>
            <person name="Rogov P."/>
            <person name="Ross K."/>
            <person name="Ryan E."/>
            <person name="Settipalli S."/>
            <person name="Shea T."/>
            <person name="Sherpa N."/>
            <person name="Shi L."/>
            <person name="Shih D."/>
            <person name="Sparrow T."/>
            <person name="Spaulding J."/>
            <person name="Stalker J."/>
            <person name="Stange-Thomann N."/>
            <person name="Stavropoulos S."/>
            <person name="Stone C."/>
            <person name="Strader C."/>
            <person name="Tesfaye S."/>
            <person name="Thomson T."/>
            <person name="Thoulutsang Y."/>
            <person name="Thoulutsang D."/>
            <person name="Topham K."/>
            <person name="Topping I."/>
            <person name="Tsamla T."/>
            <person name="Vassiliev H."/>
            <person name="Vo A."/>
            <person name="Wangchuk T."/>
            <person name="Wangdi T."/>
            <person name="Weiand M."/>
            <person name="Wilkinson J."/>
            <person name="Wilson A."/>
            <person name="Yadav S."/>
            <person name="Young G."/>
            <person name="Yu Q."/>
            <person name="Zembek L."/>
            <person name="Zhong D."/>
            <person name="Zimmer A."/>
            <person name="Zwirko Z."/>
            <person name="Jaffe D.B."/>
            <person name="Alvarez P."/>
            <person name="Brockman W."/>
            <person name="Butler J."/>
            <person name="Chin C."/>
            <person name="Gnerre S."/>
            <person name="Grabherr M."/>
            <person name="Kleber M."/>
            <person name="Mauceli E."/>
            <person name="MacCallum I."/>
        </authorList>
    </citation>
    <scope>NUCLEOTIDE SEQUENCE [LARGE SCALE GENOMIC DNA]</scope>
    <source>
        <strain evidence="4">Tucson 14024-0371.13</strain>
    </source>
</reference>
<evidence type="ECO:0000313" key="3">
    <source>
        <dbReference type="EMBL" id="EDV34589.2"/>
    </source>
</evidence>
<accession>B3MS34</accession>
<name>B3MS34_DROAN</name>
<protein>
    <recommendedName>
        <fullName evidence="2">PARP16 N-terminal domain-containing protein</fullName>
    </recommendedName>
</protein>
<feature type="region of interest" description="Disordered" evidence="1">
    <location>
        <begin position="34"/>
        <end position="80"/>
    </location>
</feature>
<dbReference type="GeneID" id="6503569"/>
<dbReference type="AlphaFoldDB" id="B3MS34"/>
<evidence type="ECO:0000259" key="2">
    <source>
        <dbReference type="Pfam" id="PF18084"/>
    </source>
</evidence>
<dbReference type="Pfam" id="PF18084">
    <property type="entry name" value="ARTD15_N"/>
    <property type="match status" value="1"/>
</dbReference>
<dbReference type="Proteomes" id="UP000007801">
    <property type="component" value="Unassembled WGS sequence"/>
</dbReference>
<dbReference type="OrthoDB" id="19501at2759"/>
<evidence type="ECO:0000313" key="4">
    <source>
        <dbReference type="Proteomes" id="UP000007801"/>
    </source>
</evidence>
<keyword evidence="4" id="KW-1185">Reference proteome</keyword>
<dbReference type="SMR" id="B3MS34"/>
<proteinExistence type="predicted"/>
<dbReference type="EMBL" id="CH902622">
    <property type="protein sequence ID" value="EDV34589.2"/>
    <property type="molecule type" value="Genomic_DNA"/>
</dbReference>
<dbReference type="InParanoid" id="B3MS34"/>